<feature type="transmembrane region" description="Helical" evidence="7">
    <location>
        <begin position="300"/>
        <end position="323"/>
    </location>
</feature>
<keyword evidence="3" id="KW-1003">Cell membrane</keyword>
<gene>
    <name evidence="9" type="ORF">QPL79_03895</name>
</gene>
<feature type="transmembrane region" description="Helical" evidence="7">
    <location>
        <begin position="116"/>
        <end position="139"/>
    </location>
</feature>
<comment type="similarity">
    <text evidence="7">Belongs to the binding-protein-dependent transport system permease family.</text>
</comment>
<comment type="subcellular location">
    <subcellularLocation>
        <location evidence="1 7">Cell membrane</location>
        <topology evidence="1 7">Multi-pass membrane protein</topology>
    </subcellularLocation>
</comment>
<feature type="domain" description="ABC transmembrane type-1" evidence="8">
    <location>
        <begin position="112"/>
        <end position="323"/>
    </location>
</feature>
<dbReference type="AlphaFoldDB" id="A0ABD4Z6E3"/>
<evidence type="ECO:0000256" key="1">
    <source>
        <dbReference type="ARBA" id="ARBA00004651"/>
    </source>
</evidence>
<sequence length="335" mass="37564">MKSLHPLAKYIIIRVIRMFVTIWIGLTIVFIISRAMPFNPADILVSRLLSYAMSMRPEEIATMRNTLYEIFGLSGSPIEQYFRFIRNYLTGNLGPSFAYFPTPAISIIMNALPWTILLLLLASITTWLIGNILGALTALTKRRKLARTLEVIALGLNPIPFAILATAYLILYVLVLKGSIATGTFVGASWYQIMIMALQRSIAPLGALILWGWMGNFLSMHNLAIKLKNEDFIQFARLRGAPSRTIFQYVFRNSLAPQFTYLLLSLGMMFTGNALVEYLFSYPGIGILLVVSVINADYNLMLGITYLSIVGVAIATFILDLIYPLIDPRIRYPGQ</sequence>
<organism evidence="9 10">
    <name type="scientific">Ignisphaera cupida</name>
    <dbReference type="NCBI Taxonomy" id="3050454"/>
    <lineage>
        <taxon>Archaea</taxon>
        <taxon>Thermoproteota</taxon>
        <taxon>Thermoprotei</taxon>
        <taxon>Desulfurococcales</taxon>
        <taxon>Desulfurococcaceae</taxon>
        <taxon>Ignisphaera</taxon>
    </lineage>
</organism>
<dbReference type="PANTHER" id="PTHR30465">
    <property type="entry name" value="INNER MEMBRANE ABC TRANSPORTER"/>
    <property type="match status" value="1"/>
</dbReference>
<keyword evidence="4 7" id="KW-0812">Transmembrane</keyword>
<dbReference type="SUPFAM" id="SSF161098">
    <property type="entry name" value="MetI-like"/>
    <property type="match status" value="1"/>
</dbReference>
<keyword evidence="2 7" id="KW-0813">Transport</keyword>
<dbReference type="PANTHER" id="PTHR30465:SF55">
    <property type="entry name" value="OLIGOPEPTIDE ABC TRANSPORTER, PERMEASE PROTEIN"/>
    <property type="match status" value="1"/>
</dbReference>
<name>A0ABD4Z6E3_9CREN</name>
<dbReference type="Pfam" id="PF00528">
    <property type="entry name" value="BPD_transp_1"/>
    <property type="match status" value="1"/>
</dbReference>
<comment type="caution">
    <text evidence="9">The sequence shown here is derived from an EMBL/GenBank/DDBJ whole genome shotgun (WGS) entry which is preliminary data.</text>
</comment>
<accession>A0ABD4Z6E3</accession>
<evidence type="ECO:0000256" key="6">
    <source>
        <dbReference type="ARBA" id="ARBA00023136"/>
    </source>
</evidence>
<dbReference type="GO" id="GO:0005886">
    <property type="term" value="C:plasma membrane"/>
    <property type="evidence" value="ECO:0007669"/>
    <property type="project" value="UniProtKB-SubCell"/>
</dbReference>
<evidence type="ECO:0000313" key="10">
    <source>
        <dbReference type="Proteomes" id="UP001529235"/>
    </source>
</evidence>
<keyword evidence="10" id="KW-1185">Reference proteome</keyword>
<keyword evidence="6 7" id="KW-0472">Membrane</keyword>
<feature type="transmembrane region" description="Helical" evidence="7">
    <location>
        <begin position="151"/>
        <end position="175"/>
    </location>
</feature>
<dbReference type="InterPro" id="IPR035906">
    <property type="entry name" value="MetI-like_sf"/>
</dbReference>
<dbReference type="Gene3D" id="1.10.3720.10">
    <property type="entry name" value="MetI-like"/>
    <property type="match status" value="1"/>
</dbReference>
<evidence type="ECO:0000259" key="8">
    <source>
        <dbReference type="PROSITE" id="PS50928"/>
    </source>
</evidence>
<evidence type="ECO:0000256" key="5">
    <source>
        <dbReference type="ARBA" id="ARBA00022989"/>
    </source>
</evidence>
<protein>
    <submittedName>
        <fullName evidence="9">ABC transporter permease</fullName>
    </submittedName>
</protein>
<dbReference type="RefSeq" id="WP_285273481.1">
    <property type="nucleotide sequence ID" value="NZ_JASNVW010000002.1"/>
</dbReference>
<evidence type="ECO:0000256" key="7">
    <source>
        <dbReference type="RuleBase" id="RU363032"/>
    </source>
</evidence>
<evidence type="ECO:0000256" key="2">
    <source>
        <dbReference type="ARBA" id="ARBA00022448"/>
    </source>
</evidence>
<evidence type="ECO:0000256" key="3">
    <source>
        <dbReference type="ARBA" id="ARBA00022475"/>
    </source>
</evidence>
<dbReference type="InterPro" id="IPR000515">
    <property type="entry name" value="MetI-like"/>
</dbReference>
<dbReference type="Proteomes" id="UP001529235">
    <property type="component" value="Unassembled WGS sequence"/>
</dbReference>
<feature type="transmembrane region" description="Helical" evidence="7">
    <location>
        <begin position="12"/>
        <end position="32"/>
    </location>
</feature>
<proteinExistence type="inferred from homology"/>
<keyword evidence="5 7" id="KW-1133">Transmembrane helix</keyword>
<evidence type="ECO:0000256" key="4">
    <source>
        <dbReference type="ARBA" id="ARBA00022692"/>
    </source>
</evidence>
<feature type="transmembrane region" description="Helical" evidence="7">
    <location>
        <begin position="190"/>
        <end position="213"/>
    </location>
</feature>
<dbReference type="EMBL" id="JASNVW010000002">
    <property type="protein sequence ID" value="MDK6028498.1"/>
    <property type="molecule type" value="Genomic_DNA"/>
</dbReference>
<dbReference type="PROSITE" id="PS50928">
    <property type="entry name" value="ABC_TM1"/>
    <property type="match status" value="1"/>
</dbReference>
<evidence type="ECO:0000313" key="9">
    <source>
        <dbReference type="EMBL" id="MDK6028498.1"/>
    </source>
</evidence>
<reference evidence="9 10" key="1">
    <citation type="submission" date="2023-05" db="EMBL/GenBank/DDBJ databases">
        <title>A new hyperthermophilic archaea 'Ignisphaera cupida' sp. nov. and description of the family 'Ignisphaeraceae' fam. nov.</title>
        <authorList>
            <person name="Podosokorskaya O.A."/>
            <person name="Elcheninov A.G."/>
            <person name="Klukina A."/>
            <person name="Merkel A.Y."/>
        </authorList>
    </citation>
    <scope>NUCLEOTIDE SEQUENCE [LARGE SCALE GENOMIC DNA]</scope>
    <source>
        <strain evidence="9 10">4213-co</strain>
    </source>
</reference>